<comment type="caution">
    <text evidence="1">The sequence shown here is derived from an EMBL/GenBank/DDBJ whole genome shotgun (WGS) entry which is preliminary data.</text>
</comment>
<protein>
    <submittedName>
        <fullName evidence="1">Uncharacterized protein</fullName>
    </submittedName>
</protein>
<accession>A0A8H6G7G9</accession>
<reference evidence="1 2" key="1">
    <citation type="journal article" date="2020" name="Genomics">
        <title>Complete, high-quality genomes from long-read metagenomic sequencing of two wolf lichen thalli reveals enigmatic genome architecture.</title>
        <authorList>
            <person name="McKenzie S.K."/>
            <person name="Walston R.F."/>
            <person name="Allen J.L."/>
        </authorList>
    </citation>
    <scope>NUCLEOTIDE SEQUENCE [LARGE SCALE GENOMIC DNA]</scope>
    <source>
        <strain evidence="1">WasteWater2</strain>
    </source>
</reference>
<dbReference type="Proteomes" id="UP000578531">
    <property type="component" value="Unassembled WGS sequence"/>
</dbReference>
<evidence type="ECO:0000313" key="1">
    <source>
        <dbReference type="EMBL" id="KAF6241749.1"/>
    </source>
</evidence>
<keyword evidence="2" id="KW-1185">Reference proteome</keyword>
<gene>
    <name evidence="1" type="ORF">HO173_000461</name>
</gene>
<dbReference type="EMBL" id="JACCJC010000001">
    <property type="protein sequence ID" value="KAF6241749.1"/>
    <property type="molecule type" value="Genomic_DNA"/>
</dbReference>
<dbReference type="RefSeq" id="XP_037170989.1">
    <property type="nucleotide sequence ID" value="XM_037302410.1"/>
</dbReference>
<evidence type="ECO:0000313" key="2">
    <source>
        <dbReference type="Proteomes" id="UP000578531"/>
    </source>
</evidence>
<name>A0A8H6G7G9_9LECA</name>
<dbReference type="AlphaFoldDB" id="A0A8H6G7G9"/>
<dbReference type="GeneID" id="59282140"/>
<sequence length="159" mass="18605">MVLYQGSLEPVVLAIDEDYDTLLQDFHHIFVNPKIKERMKRENTRMGLMEIVWWKKWGGGALPPYDSLVTCGNIIAMLRHLKSKNGMDYISIHWLWSRLDKEEVFPIWVSKQFCAGVHFSPTHHYEAQQPNQELHIKGERPVIAIYGLPKAEVHPKRDE</sequence>
<organism evidence="1 2">
    <name type="scientific">Letharia columbiana</name>
    <dbReference type="NCBI Taxonomy" id="112416"/>
    <lineage>
        <taxon>Eukaryota</taxon>
        <taxon>Fungi</taxon>
        <taxon>Dikarya</taxon>
        <taxon>Ascomycota</taxon>
        <taxon>Pezizomycotina</taxon>
        <taxon>Lecanoromycetes</taxon>
        <taxon>OSLEUM clade</taxon>
        <taxon>Lecanoromycetidae</taxon>
        <taxon>Lecanorales</taxon>
        <taxon>Lecanorineae</taxon>
        <taxon>Parmeliaceae</taxon>
        <taxon>Letharia</taxon>
    </lineage>
</organism>
<proteinExistence type="predicted"/>